<keyword evidence="1" id="KW-0645">Protease</keyword>
<dbReference type="GO" id="GO:0006508">
    <property type="term" value="P:proteolysis"/>
    <property type="evidence" value="ECO:0007669"/>
    <property type="project" value="UniProtKB-KW"/>
</dbReference>
<feature type="compositionally biased region" description="Basic and acidic residues" evidence="8">
    <location>
        <begin position="410"/>
        <end position="436"/>
    </location>
</feature>
<organism evidence="10 11">
    <name type="scientific">Phytophthora fragariaefolia</name>
    <dbReference type="NCBI Taxonomy" id="1490495"/>
    <lineage>
        <taxon>Eukaryota</taxon>
        <taxon>Sar</taxon>
        <taxon>Stramenopiles</taxon>
        <taxon>Oomycota</taxon>
        <taxon>Peronosporomycetes</taxon>
        <taxon>Peronosporales</taxon>
        <taxon>Peronosporaceae</taxon>
        <taxon>Phytophthora</taxon>
    </lineage>
</organism>
<evidence type="ECO:0000313" key="10">
    <source>
        <dbReference type="EMBL" id="GMF43336.1"/>
    </source>
</evidence>
<sequence length="559" mass="61890">MIGKTELLGNAVTPVEVSVVAEDGERGLLLPTKHTGAVMLAATVTTARNGKAWILTMTGALNRERVNQWVDELGDSTTPLEAEADVYVEEPDARALVTKLLRVYRKLSANNDDCPPATVLDIEHHIDTGNASPIMMKRRRQAQVENKIVDENVTKMLQAGVIEEGDGAWCFPVVFGALLFTTLDLRSGYWEIRVAPGDKAKTAFTTTRGLYRFVRMPFGLTNAPSTFQRMMNGVLRGLTWVTCLVYCDDIVIFTSGGVERHVVELANVLERLAQARLTLKLRKCRFAFVWQALYHHYGPLGVKMVNDQHEPHWEATPMGDHAAGVRLRDSVWARRLSRQRAQEHVTAIEQSGATRMGVPGAEHEEMRTGSDRITTVANVHSDTAAIGVAPPTLQTAAMNENTGAYSGNDVQDREAESYREESSQKTRAGDRKRDTEETPATTRPLTRAAKRRAEDEQQHAKKLRAAARRRNREHHEREVVNIVHPTAARVSGNAKTETRDGRSGQQLRASSVGDSERGSMVTPMAAPGSVPKTTDNQTKRPRRVTFALPPARNEESALE</sequence>
<dbReference type="Gene3D" id="3.10.10.10">
    <property type="entry name" value="HIV Type 1 Reverse Transcriptase, subunit A, domain 1"/>
    <property type="match status" value="2"/>
</dbReference>
<evidence type="ECO:0000256" key="1">
    <source>
        <dbReference type="ARBA" id="ARBA00022670"/>
    </source>
</evidence>
<dbReference type="CDD" id="cd01647">
    <property type="entry name" value="RT_LTR"/>
    <property type="match status" value="1"/>
</dbReference>
<dbReference type="GO" id="GO:0003964">
    <property type="term" value="F:RNA-directed DNA polymerase activity"/>
    <property type="evidence" value="ECO:0007669"/>
    <property type="project" value="UniProtKB-KW"/>
</dbReference>
<dbReference type="PANTHER" id="PTHR24559">
    <property type="entry name" value="TRANSPOSON TY3-I GAG-POL POLYPROTEIN"/>
    <property type="match status" value="1"/>
</dbReference>
<dbReference type="AlphaFoldDB" id="A0A9W6XNM1"/>
<dbReference type="OrthoDB" id="7974210at2759"/>
<dbReference type="GO" id="GO:0008233">
    <property type="term" value="F:peptidase activity"/>
    <property type="evidence" value="ECO:0007669"/>
    <property type="project" value="UniProtKB-KW"/>
</dbReference>
<keyword evidence="5" id="KW-0255">Endonuclease</keyword>
<dbReference type="InterPro" id="IPR053134">
    <property type="entry name" value="RNA-dir_DNA_polymerase"/>
</dbReference>
<gene>
    <name evidence="10" type="ORF">Pfra01_001461600</name>
</gene>
<feature type="compositionally biased region" description="Polar residues" evidence="8">
    <location>
        <begin position="503"/>
        <end position="513"/>
    </location>
</feature>
<dbReference type="FunFam" id="3.10.10.10:FF:000007">
    <property type="entry name" value="Retrovirus-related Pol polyprotein from transposon 17.6-like Protein"/>
    <property type="match status" value="1"/>
</dbReference>
<evidence type="ECO:0000256" key="8">
    <source>
        <dbReference type="SAM" id="MobiDB-lite"/>
    </source>
</evidence>
<evidence type="ECO:0000259" key="9">
    <source>
        <dbReference type="Pfam" id="PF00078"/>
    </source>
</evidence>
<keyword evidence="7" id="KW-0695">RNA-directed DNA polymerase</keyword>
<keyword evidence="2" id="KW-0808">Transferase</keyword>
<keyword evidence="3" id="KW-0548">Nucleotidyltransferase</keyword>
<dbReference type="SUPFAM" id="SSF56672">
    <property type="entry name" value="DNA/RNA polymerases"/>
    <property type="match status" value="1"/>
</dbReference>
<comment type="caution">
    <text evidence="10">The sequence shown here is derived from an EMBL/GenBank/DDBJ whole genome shotgun (WGS) entry which is preliminary data.</text>
</comment>
<reference evidence="10" key="1">
    <citation type="submission" date="2023-04" db="EMBL/GenBank/DDBJ databases">
        <title>Phytophthora fragariaefolia NBRC 109709.</title>
        <authorList>
            <person name="Ichikawa N."/>
            <person name="Sato H."/>
            <person name="Tonouchi N."/>
        </authorList>
    </citation>
    <scope>NUCLEOTIDE SEQUENCE</scope>
    <source>
        <strain evidence="10">NBRC 109709</strain>
    </source>
</reference>
<feature type="compositionally biased region" description="Basic residues" evidence="8">
    <location>
        <begin position="460"/>
        <end position="472"/>
    </location>
</feature>
<keyword evidence="4" id="KW-0540">Nuclease</keyword>
<feature type="region of interest" description="Disordered" evidence="8">
    <location>
        <begin position="400"/>
        <end position="559"/>
    </location>
</feature>
<protein>
    <submittedName>
        <fullName evidence="10">Unnamed protein product</fullName>
    </submittedName>
</protein>
<evidence type="ECO:0000313" key="11">
    <source>
        <dbReference type="Proteomes" id="UP001165121"/>
    </source>
</evidence>
<evidence type="ECO:0000256" key="4">
    <source>
        <dbReference type="ARBA" id="ARBA00022722"/>
    </source>
</evidence>
<dbReference type="InterPro" id="IPR000477">
    <property type="entry name" value="RT_dom"/>
</dbReference>
<dbReference type="Gene3D" id="3.30.70.270">
    <property type="match status" value="1"/>
</dbReference>
<dbReference type="Proteomes" id="UP001165121">
    <property type="component" value="Unassembled WGS sequence"/>
</dbReference>
<evidence type="ECO:0000256" key="2">
    <source>
        <dbReference type="ARBA" id="ARBA00022679"/>
    </source>
</evidence>
<keyword evidence="6" id="KW-0378">Hydrolase</keyword>
<dbReference type="InterPro" id="IPR043128">
    <property type="entry name" value="Rev_trsase/Diguanyl_cyclase"/>
</dbReference>
<evidence type="ECO:0000256" key="6">
    <source>
        <dbReference type="ARBA" id="ARBA00022801"/>
    </source>
</evidence>
<evidence type="ECO:0000256" key="5">
    <source>
        <dbReference type="ARBA" id="ARBA00022759"/>
    </source>
</evidence>
<feature type="domain" description="Reverse transcriptase" evidence="9">
    <location>
        <begin position="178"/>
        <end position="288"/>
    </location>
</feature>
<dbReference type="GO" id="GO:0004519">
    <property type="term" value="F:endonuclease activity"/>
    <property type="evidence" value="ECO:0007669"/>
    <property type="project" value="UniProtKB-KW"/>
</dbReference>
<evidence type="ECO:0000256" key="3">
    <source>
        <dbReference type="ARBA" id="ARBA00022695"/>
    </source>
</evidence>
<dbReference type="Pfam" id="PF00078">
    <property type="entry name" value="RVT_1"/>
    <property type="match status" value="1"/>
</dbReference>
<accession>A0A9W6XNM1</accession>
<feature type="compositionally biased region" description="Low complexity" evidence="8">
    <location>
        <begin position="438"/>
        <end position="447"/>
    </location>
</feature>
<dbReference type="PANTHER" id="PTHR24559:SF444">
    <property type="entry name" value="REVERSE TRANSCRIPTASE DOMAIN-CONTAINING PROTEIN"/>
    <property type="match status" value="1"/>
</dbReference>
<feature type="compositionally biased region" description="Polar residues" evidence="8">
    <location>
        <begin position="400"/>
        <end position="409"/>
    </location>
</feature>
<evidence type="ECO:0000256" key="7">
    <source>
        <dbReference type="ARBA" id="ARBA00022918"/>
    </source>
</evidence>
<proteinExistence type="predicted"/>
<dbReference type="InterPro" id="IPR043502">
    <property type="entry name" value="DNA/RNA_pol_sf"/>
</dbReference>
<dbReference type="EMBL" id="BSXT01001527">
    <property type="protein sequence ID" value="GMF43336.1"/>
    <property type="molecule type" value="Genomic_DNA"/>
</dbReference>
<name>A0A9W6XNM1_9STRA</name>
<keyword evidence="11" id="KW-1185">Reference proteome</keyword>